<evidence type="ECO:0000256" key="1">
    <source>
        <dbReference type="SAM" id="MobiDB-lite"/>
    </source>
</evidence>
<sequence length="697" mass="77541">MTHFLSSLPFQSLCSAALTIVLRASFADAYAYAIVAGYPAAKPYTSSIEHAGCRGKKEVDEGYKNIEQFAVVNWEGSYQANALAFYSSTNCVPGGVEVLVRLFDDPHAVQYIDLSSADIPDNLRSYRAIPLETAAREGSRYIAELLNMEEGTIYVPKVPWDPKKSGYCKGRVVIPDWSNRFDLSSGDPSSSEVYRDVLAVLRTTFAAMKNNPEAIRPLLGVLAEELAGDELKSLQRPVQEVAPQIVPEILGQNPAPECVIFSANQGVSNMAEDTTSIQEPEKGFELETTTLPLGIPKSPSVSDLEEQIEDFEPEIEKKLKTTTPEGSKGIGRPLKPKPSQDQTTQDTQNHEAVERARKKGPPVYSSQTADALEGIVAKYSLYRNLAREKAQRAAALKAKQDEQLQLQRTATVRELKPAEKAIIVLQGKEDEKATEQDAKEYKKSPQPRPSKPLIPQRSPSIQPVQPVQPVIANMKERYMQFLNYQLQQQMLFQAYNRGSENAYTPFVHVRPRPDSMARDDTDNAFKKLKAMTKPENLQRVADDPFIGTTPEINTQVSLSHESRRPENLNGQINGDKEWTSPAPINTARMPVITTDVQPPVVLQPVVKQSEVRNIPVHEQHSQSPANPDASKSRNPLFDFESAVYQPSRWFETDDPLLSSEGLADMSRALHHKDPSDWIDGFWESGKDHNSGDGTDFI</sequence>
<feature type="region of interest" description="Disordered" evidence="1">
    <location>
        <begin position="315"/>
        <end position="367"/>
    </location>
</feature>
<feature type="chain" id="PRO_5043339790" evidence="2">
    <location>
        <begin position="30"/>
        <end position="697"/>
    </location>
</feature>
<accession>A0AAV9WYM6</accession>
<feature type="compositionally biased region" description="Basic and acidic residues" evidence="1">
    <location>
        <begin position="427"/>
        <end position="443"/>
    </location>
</feature>
<reference evidence="3 4" key="1">
    <citation type="submission" date="2019-10" db="EMBL/GenBank/DDBJ databases">
        <authorList>
            <person name="Palmer J.M."/>
        </authorList>
    </citation>
    <scope>NUCLEOTIDE SEQUENCE [LARGE SCALE GENOMIC DNA]</scope>
    <source>
        <strain evidence="3 4">TWF694</strain>
    </source>
</reference>
<proteinExistence type="predicted"/>
<evidence type="ECO:0000313" key="3">
    <source>
        <dbReference type="EMBL" id="KAK6530251.1"/>
    </source>
</evidence>
<keyword evidence="2" id="KW-0732">Signal</keyword>
<dbReference type="EMBL" id="JAVHJO010000013">
    <property type="protein sequence ID" value="KAK6530251.1"/>
    <property type="molecule type" value="Genomic_DNA"/>
</dbReference>
<dbReference type="Proteomes" id="UP001365542">
    <property type="component" value="Unassembled WGS sequence"/>
</dbReference>
<dbReference type="AlphaFoldDB" id="A0AAV9WYM6"/>
<protein>
    <submittedName>
        <fullName evidence="3">Uncharacterized protein</fullName>
    </submittedName>
</protein>
<evidence type="ECO:0000313" key="4">
    <source>
        <dbReference type="Proteomes" id="UP001365542"/>
    </source>
</evidence>
<feature type="region of interest" description="Disordered" evidence="1">
    <location>
        <begin position="426"/>
        <end position="462"/>
    </location>
</feature>
<gene>
    <name evidence="3" type="ORF">TWF694_003614</name>
</gene>
<keyword evidence="4" id="KW-1185">Reference proteome</keyword>
<name>A0AAV9WYM6_9PEZI</name>
<feature type="region of interest" description="Disordered" evidence="1">
    <location>
        <begin position="676"/>
        <end position="697"/>
    </location>
</feature>
<feature type="region of interest" description="Disordered" evidence="1">
    <location>
        <begin position="555"/>
        <end position="582"/>
    </location>
</feature>
<organism evidence="3 4">
    <name type="scientific">Orbilia ellipsospora</name>
    <dbReference type="NCBI Taxonomy" id="2528407"/>
    <lineage>
        <taxon>Eukaryota</taxon>
        <taxon>Fungi</taxon>
        <taxon>Dikarya</taxon>
        <taxon>Ascomycota</taxon>
        <taxon>Pezizomycotina</taxon>
        <taxon>Orbiliomycetes</taxon>
        <taxon>Orbiliales</taxon>
        <taxon>Orbiliaceae</taxon>
        <taxon>Orbilia</taxon>
    </lineage>
</organism>
<comment type="caution">
    <text evidence="3">The sequence shown here is derived from an EMBL/GenBank/DDBJ whole genome shotgun (WGS) entry which is preliminary data.</text>
</comment>
<feature type="signal peptide" evidence="2">
    <location>
        <begin position="1"/>
        <end position="29"/>
    </location>
</feature>
<evidence type="ECO:0000256" key="2">
    <source>
        <dbReference type="SAM" id="SignalP"/>
    </source>
</evidence>